<keyword evidence="2" id="KW-1185">Reference proteome</keyword>
<dbReference type="RefSeq" id="WP_377941914.1">
    <property type="nucleotide sequence ID" value="NZ_JBHUCX010000017.1"/>
</dbReference>
<dbReference type="EMBL" id="JBHUCX010000017">
    <property type="protein sequence ID" value="MFD1674139.1"/>
    <property type="molecule type" value="Genomic_DNA"/>
</dbReference>
<comment type="caution">
    <text evidence="1">The sequence shown here is derived from an EMBL/GenBank/DDBJ whole genome shotgun (WGS) entry which is preliminary data.</text>
</comment>
<evidence type="ECO:0000313" key="1">
    <source>
        <dbReference type="EMBL" id="MFD1674139.1"/>
    </source>
</evidence>
<sequence length="276" mass="31881">MGTAADRFIEFWREFKEDANGYNVHPDDSVITERQRTICSHKTHNDFMNDKNFHKLLSGKLHLNLLPAPYIGNLKTASIYILSLNPGFGLSDYFVEENNDVHKVILDTLYQRDFDGYPNICLNPKLLWTPGGQYWYQKLKQCMFHVLNTHKESSMLDIMKIFSCEIATIELVPYHSSQYQVPPKLYNQLTSPKQAIQFIKEYAVPRAITGDACIVALRKGEMWGLKRGEFQNIVVYEKSSSRGAHITPPKVGKEPTDFQRGGEKVIEFMNRAIWRI</sequence>
<evidence type="ECO:0000313" key="2">
    <source>
        <dbReference type="Proteomes" id="UP001597079"/>
    </source>
</evidence>
<accession>A0ABW4JEJ1</accession>
<gene>
    <name evidence="1" type="ORF">ACFSB2_05360</name>
</gene>
<reference evidence="2" key="1">
    <citation type="journal article" date="2019" name="Int. J. Syst. Evol. Microbiol.">
        <title>The Global Catalogue of Microorganisms (GCM) 10K type strain sequencing project: providing services to taxonomists for standard genome sequencing and annotation.</title>
        <authorList>
            <consortium name="The Broad Institute Genomics Platform"/>
            <consortium name="The Broad Institute Genome Sequencing Center for Infectious Disease"/>
            <person name="Wu L."/>
            <person name="Ma J."/>
        </authorList>
    </citation>
    <scope>NUCLEOTIDE SEQUENCE [LARGE SCALE GENOMIC DNA]</scope>
    <source>
        <strain evidence="2">CGMCC 1.12286</strain>
    </source>
</reference>
<dbReference type="Proteomes" id="UP001597079">
    <property type="component" value="Unassembled WGS sequence"/>
</dbReference>
<protein>
    <submittedName>
        <fullName evidence="1">Uncharacterized protein</fullName>
    </submittedName>
</protein>
<name>A0ABW4JEJ1_9BACL</name>
<proteinExistence type="predicted"/>
<organism evidence="1 2">
    <name type="scientific">Alicyclobacillus fodiniaquatilis</name>
    <dbReference type="NCBI Taxonomy" id="1661150"/>
    <lineage>
        <taxon>Bacteria</taxon>
        <taxon>Bacillati</taxon>
        <taxon>Bacillota</taxon>
        <taxon>Bacilli</taxon>
        <taxon>Bacillales</taxon>
        <taxon>Alicyclobacillaceae</taxon>
        <taxon>Alicyclobacillus</taxon>
    </lineage>
</organism>